<gene>
    <name evidence="1" type="ORF">SAMN04489732_12618</name>
</gene>
<reference evidence="1 2" key="1">
    <citation type="submission" date="2016-10" db="EMBL/GenBank/DDBJ databases">
        <authorList>
            <person name="de Groot N.N."/>
        </authorList>
    </citation>
    <scope>NUCLEOTIDE SEQUENCE [LARGE SCALE GENOMIC DNA]</scope>
    <source>
        <strain evidence="1 2">DSM 44993</strain>
    </source>
</reference>
<keyword evidence="2" id="KW-1185">Reference proteome</keyword>
<dbReference type="STRING" id="394193.SAMN04489732_12618"/>
<dbReference type="Gene3D" id="1.10.357.10">
    <property type="entry name" value="Tetracycline Repressor, domain 2"/>
    <property type="match status" value="1"/>
</dbReference>
<sequence length="161" mass="16991">MRLAVGVVGGAPDVGDRQVRLDVLFTDAGVRIDLGSRTIAERQPEEPMADVLARVMTRMIDNATGDDQANGLSALRARLVMSTPILMARMLHRLLAAQTELADALHRAYPTELDEVAAAAVIGAMTGAVSAAALASHARGDDPEGVRAAMIRATEIALPRQ</sequence>
<evidence type="ECO:0000313" key="2">
    <source>
        <dbReference type="Proteomes" id="UP000198582"/>
    </source>
</evidence>
<organism evidence="1 2">
    <name type="scientific">Amycolatopsis saalfeldensis</name>
    <dbReference type="NCBI Taxonomy" id="394193"/>
    <lineage>
        <taxon>Bacteria</taxon>
        <taxon>Bacillati</taxon>
        <taxon>Actinomycetota</taxon>
        <taxon>Actinomycetes</taxon>
        <taxon>Pseudonocardiales</taxon>
        <taxon>Pseudonocardiaceae</taxon>
        <taxon>Amycolatopsis</taxon>
    </lineage>
</organism>
<evidence type="ECO:0008006" key="3">
    <source>
        <dbReference type="Google" id="ProtNLM"/>
    </source>
</evidence>
<protein>
    <recommendedName>
        <fullName evidence="3">TetR family transcriptional regulator</fullName>
    </recommendedName>
</protein>
<dbReference type="AlphaFoldDB" id="A0A1H8YM89"/>
<evidence type="ECO:0000313" key="1">
    <source>
        <dbReference type="EMBL" id="SEP53295.1"/>
    </source>
</evidence>
<proteinExistence type="predicted"/>
<dbReference type="EMBL" id="FOEF01000026">
    <property type="protein sequence ID" value="SEP53295.1"/>
    <property type="molecule type" value="Genomic_DNA"/>
</dbReference>
<dbReference type="RefSeq" id="WP_143086396.1">
    <property type="nucleotide sequence ID" value="NZ_FOEF01000026.1"/>
</dbReference>
<dbReference type="Proteomes" id="UP000198582">
    <property type="component" value="Unassembled WGS sequence"/>
</dbReference>
<name>A0A1H8YM89_9PSEU</name>
<accession>A0A1H8YM89</accession>
<dbReference type="OrthoDB" id="3211155at2"/>